<evidence type="ECO:0000313" key="4">
    <source>
        <dbReference type="Proteomes" id="UP001153404"/>
    </source>
</evidence>
<feature type="domain" description="DUF6930" evidence="1">
    <location>
        <begin position="220"/>
        <end position="338"/>
    </location>
</feature>
<sequence>MSGAPTAQQWKELYLAAERYKEAAIWRWMTNGHLFGVRDPASGEIGYCCVFGNGGEMFGLAVYMGTEGLRTIVEMLAGELDEDPMFSQRCLLFSLDDRAELDPSEHKRIKQLGLGYRGKKSWPTFRLHEPGYMPWPELTEAQVVYFTQALEQAVQVGQAYQSNPDGLMTDDEKNMYLVREIRPSEDGGHVWHDAWVTPEAPPSEAERPAAAMPLDELRIAKALKAVRTRGGVWEADSFYVAMPIQEGERPFYPKMTLIVDQATGQILKFALTKGDEAAVAAAEQLLKLIEEQRMLPQELWVGSEAAGDALLPIAEALKLELLWSPELPALSEARAAMEQRFS</sequence>
<dbReference type="Pfam" id="PF23988">
    <property type="entry name" value="DUF7309"/>
    <property type="match status" value="1"/>
</dbReference>
<feature type="domain" description="DUF7309" evidence="2">
    <location>
        <begin position="10"/>
        <end position="176"/>
    </location>
</feature>
<gene>
    <name evidence="3" type="ORF">OMP40_36690</name>
</gene>
<dbReference type="InterPro" id="IPR054216">
    <property type="entry name" value="DUF6930"/>
</dbReference>
<dbReference type="EMBL" id="JAPDIA010000009">
    <property type="protein sequence ID" value="MDG0814204.1"/>
    <property type="molecule type" value="Genomic_DNA"/>
</dbReference>
<organism evidence="3 4">
    <name type="scientific">Cohnella rhizosphaerae</name>
    <dbReference type="NCBI Taxonomy" id="1457232"/>
    <lineage>
        <taxon>Bacteria</taxon>
        <taxon>Bacillati</taxon>
        <taxon>Bacillota</taxon>
        <taxon>Bacilli</taxon>
        <taxon>Bacillales</taxon>
        <taxon>Paenibacillaceae</taxon>
        <taxon>Cohnella</taxon>
    </lineage>
</organism>
<dbReference type="RefSeq" id="WP_277538938.1">
    <property type="nucleotide sequence ID" value="NZ_JAPDIA010000009.1"/>
</dbReference>
<evidence type="ECO:0000313" key="3">
    <source>
        <dbReference type="EMBL" id="MDG0814204.1"/>
    </source>
</evidence>
<evidence type="ECO:0000259" key="2">
    <source>
        <dbReference type="Pfam" id="PF23988"/>
    </source>
</evidence>
<dbReference type="Proteomes" id="UP001153404">
    <property type="component" value="Unassembled WGS sequence"/>
</dbReference>
<comment type="caution">
    <text evidence="3">The sequence shown here is derived from an EMBL/GenBank/DDBJ whole genome shotgun (WGS) entry which is preliminary data.</text>
</comment>
<name>A0A9X4KZK6_9BACL</name>
<evidence type="ECO:0000259" key="1">
    <source>
        <dbReference type="Pfam" id="PF22007"/>
    </source>
</evidence>
<keyword evidence="4" id="KW-1185">Reference proteome</keyword>
<accession>A0A9X4KZK6</accession>
<dbReference type="InterPro" id="IPR055733">
    <property type="entry name" value="DUF7309"/>
</dbReference>
<proteinExistence type="predicted"/>
<protein>
    <submittedName>
        <fullName evidence="3">Uncharacterized protein</fullName>
    </submittedName>
</protein>
<reference evidence="3" key="1">
    <citation type="submission" date="2022-10" db="EMBL/GenBank/DDBJ databases">
        <title>Comparative genomic analysis of Cohnella hashimotonis sp. nov., isolated from the International Space Station.</title>
        <authorList>
            <person name="Simpson A."/>
            <person name="Venkateswaran K."/>
        </authorList>
    </citation>
    <scope>NUCLEOTIDE SEQUENCE</scope>
    <source>
        <strain evidence="3">DSM 28161</strain>
    </source>
</reference>
<dbReference type="Pfam" id="PF22007">
    <property type="entry name" value="DUF6930"/>
    <property type="match status" value="1"/>
</dbReference>
<dbReference type="AlphaFoldDB" id="A0A9X4KZK6"/>